<dbReference type="InterPro" id="IPR036271">
    <property type="entry name" value="Tet_transcr_reg_TetR-rel_C_sf"/>
</dbReference>
<keyword evidence="3" id="KW-0804">Transcription</keyword>
<evidence type="ECO:0000256" key="2">
    <source>
        <dbReference type="ARBA" id="ARBA00023125"/>
    </source>
</evidence>
<dbReference type="GO" id="GO:0003700">
    <property type="term" value="F:DNA-binding transcription factor activity"/>
    <property type="evidence" value="ECO:0007669"/>
    <property type="project" value="TreeGrafter"/>
</dbReference>
<dbReference type="Proteomes" id="UP000005845">
    <property type="component" value="Unassembled WGS sequence"/>
</dbReference>
<dbReference type="InterPro" id="IPR050109">
    <property type="entry name" value="HTH-type_TetR-like_transc_reg"/>
</dbReference>
<protein>
    <submittedName>
        <fullName evidence="6">Putative TetR family transcriptional regulator</fullName>
    </submittedName>
</protein>
<evidence type="ECO:0000256" key="4">
    <source>
        <dbReference type="PROSITE-ProRule" id="PRU00335"/>
    </source>
</evidence>
<dbReference type="PANTHER" id="PTHR30055:SF234">
    <property type="entry name" value="HTH-TYPE TRANSCRIPTIONAL REGULATOR BETI"/>
    <property type="match status" value="1"/>
</dbReference>
<feature type="DNA-binding region" description="H-T-H motif" evidence="4">
    <location>
        <begin position="24"/>
        <end position="43"/>
    </location>
</feature>
<dbReference type="eggNOG" id="COG1309">
    <property type="taxonomic scope" value="Bacteria"/>
</dbReference>
<keyword evidence="2 4" id="KW-0238">DNA-binding</keyword>
<dbReference type="AlphaFoldDB" id="H5TXC9"/>
<dbReference type="RefSeq" id="WP_005203576.1">
    <property type="nucleotide sequence ID" value="NZ_BAFC01000034.1"/>
</dbReference>
<comment type="caution">
    <text evidence="6">The sequence shown here is derived from an EMBL/GenBank/DDBJ whole genome shotgun (WGS) entry which is preliminary data.</text>
</comment>
<organism evidence="6 7">
    <name type="scientific">Gordonia sputi NBRC 100414</name>
    <dbReference type="NCBI Taxonomy" id="1089453"/>
    <lineage>
        <taxon>Bacteria</taxon>
        <taxon>Bacillati</taxon>
        <taxon>Actinomycetota</taxon>
        <taxon>Actinomycetes</taxon>
        <taxon>Mycobacteriales</taxon>
        <taxon>Gordoniaceae</taxon>
        <taxon>Gordonia</taxon>
    </lineage>
</organism>
<dbReference type="PROSITE" id="PS50977">
    <property type="entry name" value="HTH_TETR_2"/>
    <property type="match status" value="1"/>
</dbReference>
<dbReference type="InterPro" id="IPR009057">
    <property type="entry name" value="Homeodomain-like_sf"/>
</dbReference>
<name>H5TXC9_9ACTN</name>
<dbReference type="Gene3D" id="1.10.357.10">
    <property type="entry name" value="Tetracycline Repressor, domain 2"/>
    <property type="match status" value="1"/>
</dbReference>
<keyword evidence="1" id="KW-0805">Transcription regulation</keyword>
<evidence type="ECO:0000256" key="3">
    <source>
        <dbReference type="ARBA" id="ARBA00023163"/>
    </source>
</evidence>
<dbReference type="Gene3D" id="1.10.10.60">
    <property type="entry name" value="Homeodomain-like"/>
    <property type="match status" value="1"/>
</dbReference>
<accession>H5TXC9</accession>
<sequence length="200" mass="22503">MSESRILDATSAILETGEHYADIPVERILEVAEVSRSTFYQWFPDKTALILQLTTPLLAEFVATADRYWKEPSQARPEALADVIVELFASARRYRVIWRAYLETTSTDTRFGDNFRRGLQNYTADIAERIRTEQAAGIASPDIEPDQTARFIVVGMQAGFSDVMQLADDGYDRAFASAMARSFWLTMYGEGTAQKNLPPA</sequence>
<dbReference type="SUPFAM" id="SSF48498">
    <property type="entry name" value="Tetracyclin repressor-like, C-terminal domain"/>
    <property type="match status" value="1"/>
</dbReference>
<dbReference type="PANTHER" id="PTHR30055">
    <property type="entry name" value="HTH-TYPE TRANSCRIPTIONAL REGULATOR RUTR"/>
    <property type="match status" value="1"/>
</dbReference>
<feature type="domain" description="HTH tetR-type" evidence="5">
    <location>
        <begin position="1"/>
        <end position="61"/>
    </location>
</feature>
<dbReference type="SUPFAM" id="SSF46689">
    <property type="entry name" value="Homeodomain-like"/>
    <property type="match status" value="1"/>
</dbReference>
<evidence type="ECO:0000313" key="7">
    <source>
        <dbReference type="Proteomes" id="UP000005845"/>
    </source>
</evidence>
<reference evidence="6 7" key="1">
    <citation type="submission" date="2012-02" db="EMBL/GenBank/DDBJ databases">
        <title>Whole genome shotgun sequence of Gordonia sputi NBRC 100414.</title>
        <authorList>
            <person name="Yoshida I."/>
            <person name="Hosoyama A."/>
            <person name="Tsuchikane K."/>
            <person name="Katsumata H."/>
            <person name="Yamazaki S."/>
            <person name="Fujita N."/>
        </authorList>
    </citation>
    <scope>NUCLEOTIDE SEQUENCE [LARGE SCALE GENOMIC DNA]</scope>
    <source>
        <strain evidence="6 7">NBRC 100414</strain>
    </source>
</reference>
<dbReference type="GO" id="GO:0000976">
    <property type="term" value="F:transcription cis-regulatory region binding"/>
    <property type="evidence" value="ECO:0007669"/>
    <property type="project" value="TreeGrafter"/>
</dbReference>
<dbReference type="EMBL" id="BAFC01000034">
    <property type="protein sequence ID" value="GAB38137.1"/>
    <property type="molecule type" value="Genomic_DNA"/>
</dbReference>
<evidence type="ECO:0000259" key="5">
    <source>
        <dbReference type="PROSITE" id="PS50977"/>
    </source>
</evidence>
<dbReference type="InterPro" id="IPR001647">
    <property type="entry name" value="HTH_TetR"/>
</dbReference>
<evidence type="ECO:0000256" key="1">
    <source>
        <dbReference type="ARBA" id="ARBA00023015"/>
    </source>
</evidence>
<proteinExistence type="predicted"/>
<gene>
    <name evidence="6" type="ORF">GOSPT_034_00040</name>
</gene>
<keyword evidence="7" id="KW-1185">Reference proteome</keyword>
<evidence type="ECO:0000313" key="6">
    <source>
        <dbReference type="EMBL" id="GAB38137.1"/>
    </source>
</evidence>